<name>A0ABY9T2X4_BREBE</name>
<dbReference type="GO" id="GO:0032259">
    <property type="term" value="P:methylation"/>
    <property type="evidence" value="ECO:0007669"/>
    <property type="project" value="UniProtKB-KW"/>
</dbReference>
<keyword evidence="3 5" id="KW-0808">Transferase</keyword>
<dbReference type="InterPro" id="IPR051419">
    <property type="entry name" value="Lys/N-term_MeTrsfase_sf"/>
</dbReference>
<accession>A0ABY9T2X4</accession>
<dbReference type="PANTHER" id="PTHR12176">
    <property type="entry name" value="SAM-DEPENDENT METHYLTRANSFERASE SUPERFAMILY PROTEIN"/>
    <property type="match status" value="1"/>
</dbReference>
<evidence type="ECO:0000256" key="2">
    <source>
        <dbReference type="ARBA" id="ARBA00022603"/>
    </source>
</evidence>
<evidence type="ECO:0000256" key="3">
    <source>
        <dbReference type="ARBA" id="ARBA00022679"/>
    </source>
</evidence>
<dbReference type="EMBL" id="CP134050">
    <property type="protein sequence ID" value="WNC14460.1"/>
    <property type="molecule type" value="Genomic_DNA"/>
</dbReference>
<dbReference type="SUPFAM" id="SSF53335">
    <property type="entry name" value="S-adenosyl-L-methionine-dependent methyltransferases"/>
    <property type="match status" value="1"/>
</dbReference>
<dbReference type="GO" id="GO:0008168">
    <property type="term" value="F:methyltransferase activity"/>
    <property type="evidence" value="ECO:0007669"/>
    <property type="project" value="UniProtKB-KW"/>
</dbReference>
<dbReference type="CDD" id="cd02440">
    <property type="entry name" value="AdoMet_MTases"/>
    <property type="match status" value="1"/>
</dbReference>
<keyword evidence="2 5" id="KW-0489">Methyltransferase</keyword>
<dbReference type="RefSeq" id="WP_310766567.1">
    <property type="nucleotide sequence ID" value="NZ_CP134050.1"/>
</dbReference>
<feature type="domain" description="Methyltransferase" evidence="4">
    <location>
        <begin position="49"/>
        <end position="143"/>
    </location>
</feature>
<protein>
    <submittedName>
        <fullName evidence="5">Class I SAM-dependent methyltransferase</fullName>
        <ecNumber evidence="5">2.1.-.-</ecNumber>
    </submittedName>
</protein>
<organism evidence="5 6">
    <name type="scientific">Brevibacillus brevis</name>
    <name type="common">Bacillus brevis</name>
    <dbReference type="NCBI Taxonomy" id="1393"/>
    <lineage>
        <taxon>Bacteria</taxon>
        <taxon>Bacillati</taxon>
        <taxon>Bacillota</taxon>
        <taxon>Bacilli</taxon>
        <taxon>Bacillales</taxon>
        <taxon>Paenibacillaceae</taxon>
        <taxon>Brevibacillus</taxon>
    </lineage>
</organism>
<dbReference type="InterPro" id="IPR029063">
    <property type="entry name" value="SAM-dependent_MTases_sf"/>
</dbReference>
<keyword evidence="6" id="KW-1185">Reference proteome</keyword>
<evidence type="ECO:0000313" key="6">
    <source>
        <dbReference type="Proteomes" id="UP001256827"/>
    </source>
</evidence>
<dbReference type="Gene3D" id="3.40.50.150">
    <property type="entry name" value="Vaccinia Virus protein VP39"/>
    <property type="match status" value="1"/>
</dbReference>
<evidence type="ECO:0000256" key="1">
    <source>
        <dbReference type="ARBA" id="ARBA00008361"/>
    </source>
</evidence>
<dbReference type="InterPro" id="IPR041698">
    <property type="entry name" value="Methyltransf_25"/>
</dbReference>
<dbReference type="EC" id="2.1.-.-" evidence="5"/>
<dbReference type="Proteomes" id="UP001256827">
    <property type="component" value="Chromosome"/>
</dbReference>
<reference evidence="5 6" key="1">
    <citation type="submission" date="2023-09" db="EMBL/GenBank/DDBJ databases">
        <title>Complete Genome and Methylome dissection of Bacillus brevis NEB573 original source of BbsI restriction endonuclease.</title>
        <authorList>
            <person name="Fomenkov A."/>
            <person name="Roberts R.D."/>
        </authorList>
    </citation>
    <scope>NUCLEOTIDE SEQUENCE [LARGE SCALE GENOMIC DNA]</scope>
    <source>
        <strain evidence="5 6">NEB573</strain>
    </source>
</reference>
<gene>
    <name evidence="5" type="ORF">RGB73_27985</name>
</gene>
<comment type="similarity">
    <text evidence="1">Belongs to the methyltransferase superfamily.</text>
</comment>
<evidence type="ECO:0000259" key="4">
    <source>
        <dbReference type="Pfam" id="PF13649"/>
    </source>
</evidence>
<evidence type="ECO:0000313" key="5">
    <source>
        <dbReference type="EMBL" id="WNC14460.1"/>
    </source>
</evidence>
<proteinExistence type="inferred from homology"/>
<sequence length="246" mass="28177">MSQVSRDGGKEIWDEMWAKENEIDENVFFKCVVDAVIENMNVPIQGAKILEAGAGTGTSSFQLAKLGATVTLVDYSENSIQKMKRMFDRHDIPAKFYCNDIRSMDIENDTYDVVFNSGVLEHFSFEDQVLILRELKRICKPGGRVITLNPNAKSLLYRCWKWILESSNRWPYGYEQPVITLKNQFEEVGLAFLSEYSVGFDVSVDQFGSFSEFQLAASFMRSFYHSLPDNEKRLMEGYLLCSVGEK</sequence>
<dbReference type="Pfam" id="PF13649">
    <property type="entry name" value="Methyltransf_25"/>
    <property type="match status" value="1"/>
</dbReference>